<organism evidence="3 4">
    <name type="scientific">Eucalyptus globulus</name>
    <name type="common">Tasmanian blue gum</name>
    <dbReference type="NCBI Taxonomy" id="34317"/>
    <lineage>
        <taxon>Eukaryota</taxon>
        <taxon>Viridiplantae</taxon>
        <taxon>Streptophyta</taxon>
        <taxon>Embryophyta</taxon>
        <taxon>Tracheophyta</taxon>
        <taxon>Spermatophyta</taxon>
        <taxon>Magnoliopsida</taxon>
        <taxon>eudicotyledons</taxon>
        <taxon>Gunneridae</taxon>
        <taxon>Pentapetalae</taxon>
        <taxon>rosids</taxon>
        <taxon>malvids</taxon>
        <taxon>Myrtales</taxon>
        <taxon>Myrtaceae</taxon>
        <taxon>Myrtoideae</taxon>
        <taxon>Eucalypteae</taxon>
        <taxon>Eucalyptus</taxon>
    </lineage>
</organism>
<keyword evidence="4" id="KW-1185">Reference proteome</keyword>
<proteinExistence type="predicted"/>
<accession>A0ABD3K6N4</accession>
<dbReference type="InterPro" id="IPR006461">
    <property type="entry name" value="PLAC_motif_containing"/>
</dbReference>
<evidence type="ECO:0000313" key="4">
    <source>
        <dbReference type="Proteomes" id="UP001634007"/>
    </source>
</evidence>
<dbReference type="EMBL" id="JBJKBG010000007">
    <property type="protein sequence ID" value="KAL3731325.1"/>
    <property type="molecule type" value="Genomic_DNA"/>
</dbReference>
<dbReference type="AlphaFoldDB" id="A0ABD3K6N4"/>
<feature type="compositionally biased region" description="Low complexity" evidence="1">
    <location>
        <begin position="52"/>
        <end position="61"/>
    </location>
</feature>
<reference evidence="3 4" key="1">
    <citation type="submission" date="2024-11" db="EMBL/GenBank/DDBJ databases">
        <title>Chromosome-level genome assembly of Eucalyptus globulus Labill. provides insights into its genome evolution.</title>
        <authorList>
            <person name="Li X."/>
        </authorList>
    </citation>
    <scope>NUCLEOTIDE SEQUENCE [LARGE SCALE GENOMIC DNA]</scope>
    <source>
        <strain evidence="3">CL2024</strain>
        <tissue evidence="3">Fresh tender leaves</tissue>
    </source>
</reference>
<keyword evidence="2" id="KW-0812">Transmembrane</keyword>
<feature type="region of interest" description="Disordered" evidence="1">
    <location>
        <begin position="52"/>
        <end position="78"/>
    </location>
</feature>
<feature type="transmembrane region" description="Helical" evidence="2">
    <location>
        <begin position="233"/>
        <end position="254"/>
    </location>
</feature>
<evidence type="ECO:0000313" key="3">
    <source>
        <dbReference type="EMBL" id="KAL3731325.1"/>
    </source>
</evidence>
<keyword evidence="2" id="KW-0472">Membrane</keyword>
<comment type="caution">
    <text evidence="3">The sequence shown here is derived from an EMBL/GenBank/DDBJ whole genome shotgun (WGS) entry which is preliminary data.</text>
</comment>
<keyword evidence="2" id="KW-1133">Transmembrane helix</keyword>
<dbReference type="Pfam" id="PF04749">
    <property type="entry name" value="PLAC8"/>
    <property type="match status" value="1"/>
</dbReference>
<dbReference type="Proteomes" id="UP001634007">
    <property type="component" value="Unassembled WGS sequence"/>
</dbReference>
<gene>
    <name evidence="3" type="ORF">ACJRO7_028233</name>
</gene>
<sequence>MNREVGFRFEDSANQFPSLIYEGRTKFVGKVQRARTKFQSFFRADRSTRSLTSPLTRSQSTHARSSLALSRRHPHSIKYSSSPPLNPLIYLAVQFLGRRASLSFLFIITPEGERSTNLQPRTLKFRAMYSSSAARSTDDDKWSGFSSPPPATGASVDVDKLLHSDHHSQNTSVVASAPPTYEERDQVQWSSGLCDCLSDRRNCCITCCCPCVTFGQIAEIVDKGSSSCGVNGALYTLIFCTVGCCCCYSCFYRAKMRQQYALKKSPCTDCCVHFWCECCALCQEYRELKINGFNMKIGWHGNVERRSRGILMSQMAPSSAPTVETGMTR</sequence>
<name>A0ABD3K6N4_EUCGL</name>
<evidence type="ECO:0000256" key="1">
    <source>
        <dbReference type="SAM" id="MobiDB-lite"/>
    </source>
</evidence>
<evidence type="ECO:0000256" key="2">
    <source>
        <dbReference type="SAM" id="Phobius"/>
    </source>
</evidence>
<dbReference type="PANTHER" id="PTHR15907">
    <property type="entry name" value="DUF614 FAMILY PROTEIN-RELATED"/>
    <property type="match status" value="1"/>
</dbReference>
<dbReference type="NCBIfam" id="TIGR01571">
    <property type="entry name" value="A_thal_Cys_rich"/>
    <property type="match status" value="1"/>
</dbReference>
<protein>
    <submittedName>
        <fullName evidence="3">Uncharacterized protein</fullName>
    </submittedName>
</protein>